<keyword evidence="4" id="KW-0902">Two-component regulatory system</keyword>
<dbReference type="SUPFAM" id="SSF52172">
    <property type="entry name" value="CheY-like"/>
    <property type="match status" value="1"/>
</dbReference>
<feature type="domain" description="Response regulatory" evidence="9">
    <location>
        <begin position="12"/>
        <end position="126"/>
    </location>
</feature>
<dbReference type="InterPro" id="IPR009057">
    <property type="entry name" value="Homeodomain-like_sf"/>
</dbReference>
<dbReference type="FunFam" id="3.40.50.300:FF:000006">
    <property type="entry name" value="DNA-binding transcriptional regulator NtrC"/>
    <property type="match status" value="1"/>
</dbReference>
<dbReference type="GO" id="GO:0005524">
    <property type="term" value="F:ATP binding"/>
    <property type="evidence" value="ECO:0007669"/>
    <property type="project" value="UniProtKB-KW"/>
</dbReference>
<organism evidence="10">
    <name type="scientific">Desulfobacca acetoxidans</name>
    <dbReference type="NCBI Taxonomy" id="60893"/>
    <lineage>
        <taxon>Bacteria</taxon>
        <taxon>Pseudomonadati</taxon>
        <taxon>Thermodesulfobacteriota</taxon>
        <taxon>Desulfobaccia</taxon>
        <taxon>Desulfobaccales</taxon>
        <taxon>Desulfobaccaceae</taxon>
        <taxon>Desulfobacca</taxon>
    </lineage>
</organism>
<dbReference type="Gene3D" id="3.40.50.300">
    <property type="entry name" value="P-loop containing nucleotide triphosphate hydrolases"/>
    <property type="match status" value="1"/>
</dbReference>
<keyword evidence="1 7" id="KW-0597">Phosphoprotein</keyword>
<feature type="domain" description="Sigma-54 factor interaction" evidence="8">
    <location>
        <begin position="151"/>
        <end position="380"/>
    </location>
</feature>
<proteinExistence type="predicted"/>
<dbReference type="SMART" id="SM00382">
    <property type="entry name" value="AAA"/>
    <property type="match status" value="1"/>
</dbReference>
<dbReference type="InterPro" id="IPR003593">
    <property type="entry name" value="AAA+_ATPase"/>
</dbReference>
<dbReference type="PROSITE" id="PS50110">
    <property type="entry name" value="RESPONSE_REGULATORY"/>
    <property type="match status" value="1"/>
</dbReference>
<dbReference type="Pfam" id="PF25601">
    <property type="entry name" value="AAA_lid_14"/>
    <property type="match status" value="1"/>
</dbReference>
<dbReference type="InterPro" id="IPR002197">
    <property type="entry name" value="HTH_Fis"/>
</dbReference>
<dbReference type="Gene3D" id="1.10.10.60">
    <property type="entry name" value="Homeodomain-like"/>
    <property type="match status" value="1"/>
</dbReference>
<dbReference type="InterPro" id="IPR025944">
    <property type="entry name" value="Sigma_54_int_dom_CS"/>
</dbReference>
<dbReference type="Gene3D" id="3.40.50.2300">
    <property type="match status" value="1"/>
</dbReference>
<evidence type="ECO:0000259" key="9">
    <source>
        <dbReference type="PROSITE" id="PS50110"/>
    </source>
</evidence>
<keyword evidence="6" id="KW-0804">Transcription</keyword>
<dbReference type="SUPFAM" id="SSF46689">
    <property type="entry name" value="Homeodomain-like"/>
    <property type="match status" value="1"/>
</dbReference>
<dbReference type="InterPro" id="IPR058031">
    <property type="entry name" value="AAA_lid_NorR"/>
</dbReference>
<keyword evidence="5" id="KW-0805">Transcription regulation</keyword>
<dbReference type="PROSITE" id="PS50045">
    <property type="entry name" value="SIGMA54_INTERACT_4"/>
    <property type="match status" value="1"/>
</dbReference>
<dbReference type="InterPro" id="IPR027417">
    <property type="entry name" value="P-loop_NTPase"/>
</dbReference>
<dbReference type="SUPFAM" id="SSF52540">
    <property type="entry name" value="P-loop containing nucleoside triphosphate hydrolases"/>
    <property type="match status" value="1"/>
</dbReference>
<dbReference type="InterPro" id="IPR011006">
    <property type="entry name" value="CheY-like_superfamily"/>
</dbReference>
<dbReference type="PRINTS" id="PR01590">
    <property type="entry name" value="HTHFIS"/>
</dbReference>
<dbReference type="AlphaFoldDB" id="A0A7C3V738"/>
<keyword evidence="3" id="KW-0067">ATP-binding</keyword>
<dbReference type="SMART" id="SM00448">
    <property type="entry name" value="REC"/>
    <property type="match status" value="1"/>
</dbReference>
<keyword evidence="2" id="KW-0547">Nucleotide-binding</keyword>
<evidence type="ECO:0000256" key="4">
    <source>
        <dbReference type="ARBA" id="ARBA00023012"/>
    </source>
</evidence>
<evidence type="ECO:0000256" key="1">
    <source>
        <dbReference type="ARBA" id="ARBA00022553"/>
    </source>
</evidence>
<sequence length="481" mass="54318">MATWEGLLKPKDILIVDDDSLVCESLKEMLTFEGYSVDTALSAPAALAKLKENGFNLILSDIQMPGMSGFDLLKEVKGMSPQALVVFITGHGHIDGAIEAIKLGAYDYITKPIDDLRLKVTIQRALEQHKLMVSYESLRKRLKPWDLQEDLLFRDRKMEQLMELVHTIADTQATVLITGESGTGKSLLAQYIHNHSTRRQKPFIKISCGSLSETLLDSELFGHVRGAFTGAIRDKKGKFEEAHGGTIFLDDVNSASPNLQVKLLRVLQEKVIERVGGNTPIRVDVRIITATNTPLKEEVDKQQFREDLYYRINVVSLNIPPLRERLSDIGPLAEHFIKQFNQIHKRKVRGISKNALQICLRHSWPGNVRELENVIEQAVILSPGDYIVPESLPSYLREAWSAASPSTRDLTLDEALAHAEKHILVETLERFKWNRKMCAQVLGISRTTLFNKMRRFDLFENRRQSAARKSSGKPPSSIHPI</sequence>
<reference evidence="10" key="1">
    <citation type="journal article" date="2020" name="mSystems">
        <title>Genome- and Community-Level Interaction Insights into Carbon Utilization and Element Cycling Functions of Hydrothermarchaeota in Hydrothermal Sediment.</title>
        <authorList>
            <person name="Zhou Z."/>
            <person name="Liu Y."/>
            <person name="Xu W."/>
            <person name="Pan J."/>
            <person name="Luo Z.H."/>
            <person name="Li M."/>
        </authorList>
    </citation>
    <scope>NUCLEOTIDE SEQUENCE [LARGE SCALE GENOMIC DNA]</scope>
    <source>
        <strain evidence="10">SpSt-897</strain>
    </source>
</reference>
<feature type="modified residue" description="4-aspartylphosphate" evidence="7">
    <location>
        <position position="61"/>
    </location>
</feature>
<dbReference type="PROSITE" id="PS00675">
    <property type="entry name" value="SIGMA54_INTERACT_1"/>
    <property type="match status" value="1"/>
</dbReference>
<evidence type="ECO:0000313" key="10">
    <source>
        <dbReference type="EMBL" id="HGF33560.1"/>
    </source>
</evidence>
<dbReference type="EMBL" id="DTMF01000108">
    <property type="protein sequence ID" value="HGF33560.1"/>
    <property type="molecule type" value="Genomic_DNA"/>
</dbReference>
<dbReference type="CDD" id="cd00009">
    <property type="entry name" value="AAA"/>
    <property type="match status" value="1"/>
</dbReference>
<evidence type="ECO:0000259" key="8">
    <source>
        <dbReference type="PROSITE" id="PS50045"/>
    </source>
</evidence>
<evidence type="ECO:0000256" key="7">
    <source>
        <dbReference type="PROSITE-ProRule" id="PRU00169"/>
    </source>
</evidence>
<dbReference type="InterPro" id="IPR001789">
    <property type="entry name" value="Sig_transdc_resp-reg_receiver"/>
</dbReference>
<protein>
    <submittedName>
        <fullName evidence="10">Sigma-54-dependent Fis family transcriptional regulator</fullName>
    </submittedName>
</protein>
<dbReference type="PROSITE" id="PS00688">
    <property type="entry name" value="SIGMA54_INTERACT_3"/>
    <property type="match status" value="1"/>
</dbReference>
<dbReference type="GO" id="GO:0043565">
    <property type="term" value="F:sequence-specific DNA binding"/>
    <property type="evidence" value="ECO:0007669"/>
    <property type="project" value="InterPro"/>
</dbReference>
<evidence type="ECO:0000256" key="3">
    <source>
        <dbReference type="ARBA" id="ARBA00022840"/>
    </source>
</evidence>
<dbReference type="Pfam" id="PF00072">
    <property type="entry name" value="Response_reg"/>
    <property type="match status" value="1"/>
</dbReference>
<name>A0A7C3V738_9BACT</name>
<dbReference type="GO" id="GO:0000160">
    <property type="term" value="P:phosphorelay signal transduction system"/>
    <property type="evidence" value="ECO:0007669"/>
    <property type="project" value="UniProtKB-KW"/>
</dbReference>
<gene>
    <name evidence="10" type="ORF">ENW96_04100</name>
</gene>
<dbReference type="FunFam" id="3.40.50.2300:FF:000018">
    <property type="entry name" value="DNA-binding transcriptional regulator NtrC"/>
    <property type="match status" value="1"/>
</dbReference>
<dbReference type="GO" id="GO:0006355">
    <property type="term" value="P:regulation of DNA-templated transcription"/>
    <property type="evidence" value="ECO:0007669"/>
    <property type="project" value="InterPro"/>
</dbReference>
<evidence type="ECO:0000256" key="5">
    <source>
        <dbReference type="ARBA" id="ARBA00023015"/>
    </source>
</evidence>
<dbReference type="PANTHER" id="PTHR32071">
    <property type="entry name" value="TRANSCRIPTIONAL REGULATORY PROTEIN"/>
    <property type="match status" value="1"/>
</dbReference>
<dbReference type="Gene3D" id="1.10.8.60">
    <property type="match status" value="1"/>
</dbReference>
<dbReference type="Pfam" id="PF02954">
    <property type="entry name" value="HTH_8"/>
    <property type="match status" value="1"/>
</dbReference>
<accession>A0A7C3V738</accession>
<comment type="caution">
    <text evidence="10">The sequence shown here is derived from an EMBL/GenBank/DDBJ whole genome shotgun (WGS) entry which is preliminary data.</text>
</comment>
<evidence type="ECO:0000256" key="2">
    <source>
        <dbReference type="ARBA" id="ARBA00022741"/>
    </source>
</evidence>
<evidence type="ECO:0000256" key="6">
    <source>
        <dbReference type="ARBA" id="ARBA00023163"/>
    </source>
</evidence>
<dbReference type="InterPro" id="IPR025662">
    <property type="entry name" value="Sigma_54_int_dom_ATP-bd_1"/>
</dbReference>
<dbReference type="Pfam" id="PF00158">
    <property type="entry name" value="Sigma54_activat"/>
    <property type="match status" value="1"/>
</dbReference>
<dbReference type="InterPro" id="IPR002078">
    <property type="entry name" value="Sigma_54_int"/>
</dbReference>